<reference evidence="4 5" key="1">
    <citation type="submission" date="2016-04" db="EMBL/GenBank/DDBJ databases">
        <title>Complete genome sequence of Thermococcus barossii type strain SHCK-94.</title>
        <authorList>
            <person name="Oger P.M."/>
        </authorList>
    </citation>
    <scope>NUCLEOTIDE SEQUENCE [LARGE SCALE GENOMIC DNA]</scope>
    <source>
        <strain evidence="4 5">SHCK-94</strain>
    </source>
</reference>
<dbReference type="InterPro" id="IPR036390">
    <property type="entry name" value="WH_DNA-bd_sf"/>
</dbReference>
<keyword evidence="5" id="KW-1185">Reference proteome</keyword>
<dbReference type="GO" id="GO:0003677">
    <property type="term" value="F:DNA binding"/>
    <property type="evidence" value="ECO:0007669"/>
    <property type="project" value="InterPro"/>
</dbReference>
<evidence type="ECO:0000259" key="3">
    <source>
        <dbReference type="Pfam" id="PF09339"/>
    </source>
</evidence>
<dbReference type="GeneID" id="33326392"/>
<dbReference type="OrthoDB" id="132045at2157"/>
<dbReference type="GO" id="GO:0006355">
    <property type="term" value="P:regulation of DNA-templated transcription"/>
    <property type="evidence" value="ECO:0007669"/>
    <property type="project" value="InterPro"/>
</dbReference>
<dbReference type="CDD" id="cd00090">
    <property type="entry name" value="HTH_ARSR"/>
    <property type="match status" value="1"/>
</dbReference>
<feature type="domain" description="ATPase" evidence="1">
    <location>
        <begin position="5"/>
        <end position="201"/>
    </location>
</feature>
<dbReference type="GO" id="GO:0005524">
    <property type="term" value="F:ATP binding"/>
    <property type="evidence" value="ECO:0007669"/>
    <property type="project" value="InterPro"/>
</dbReference>
<dbReference type="SUPFAM" id="SSF52540">
    <property type="entry name" value="P-loop containing nucleoside triphosphate hydrolases"/>
    <property type="match status" value="1"/>
</dbReference>
<dbReference type="InterPro" id="IPR011991">
    <property type="entry name" value="ArsR-like_HTH"/>
</dbReference>
<evidence type="ECO:0000313" key="4">
    <source>
        <dbReference type="EMBL" id="ASJ05017.1"/>
    </source>
</evidence>
<evidence type="ECO:0000259" key="2">
    <source>
        <dbReference type="Pfam" id="PF03008"/>
    </source>
</evidence>
<organism evidence="4 5">
    <name type="scientific">Thermococcus barossii</name>
    <dbReference type="NCBI Taxonomy" id="54077"/>
    <lineage>
        <taxon>Archaea</taxon>
        <taxon>Methanobacteriati</taxon>
        <taxon>Methanobacteriota</taxon>
        <taxon>Thermococci</taxon>
        <taxon>Thermococcales</taxon>
        <taxon>Thermococcaceae</taxon>
        <taxon>Thermococcus</taxon>
    </lineage>
</organism>
<dbReference type="InterPro" id="IPR027417">
    <property type="entry name" value="P-loop_NTPase"/>
</dbReference>
<dbReference type="Pfam" id="PF03008">
    <property type="entry name" value="DUF234"/>
    <property type="match status" value="1"/>
</dbReference>
<dbReference type="Pfam" id="PF09339">
    <property type="entry name" value="HTH_IclR"/>
    <property type="match status" value="1"/>
</dbReference>
<dbReference type="InterPro" id="IPR004256">
    <property type="entry name" value="DUF234"/>
</dbReference>
<dbReference type="InterPro" id="IPR011335">
    <property type="entry name" value="Restrct_endonuc-II-like"/>
</dbReference>
<dbReference type="KEGG" id="tbs:A3L01_06415"/>
<dbReference type="InterPro" id="IPR011579">
    <property type="entry name" value="ATPase_dom"/>
</dbReference>
<dbReference type="Gene3D" id="3.40.50.300">
    <property type="entry name" value="P-loop containing nucleotide triphosphate hydrolases"/>
    <property type="match status" value="1"/>
</dbReference>
<gene>
    <name evidence="4" type="ORF">A3L01_06415</name>
</gene>
<dbReference type="SUPFAM" id="SSF52980">
    <property type="entry name" value="Restriction endonuclease-like"/>
    <property type="match status" value="1"/>
</dbReference>
<accession>A0A2Z2MEQ7</accession>
<dbReference type="AlphaFoldDB" id="A0A2Z2MEQ7"/>
<dbReference type="SUPFAM" id="SSF46785">
    <property type="entry name" value="Winged helix' DNA-binding domain"/>
    <property type="match status" value="1"/>
</dbReference>
<dbReference type="InterPro" id="IPR005471">
    <property type="entry name" value="Tscrpt_reg_IclR_N"/>
</dbReference>
<dbReference type="Proteomes" id="UP000250272">
    <property type="component" value="Chromosome"/>
</dbReference>
<dbReference type="Gene3D" id="1.10.10.10">
    <property type="entry name" value="Winged helix-like DNA-binding domain superfamily/Winged helix DNA-binding domain"/>
    <property type="match status" value="1"/>
</dbReference>
<dbReference type="RefSeq" id="WP_088865023.1">
    <property type="nucleotide sequence ID" value="NZ_CP015101.1"/>
</dbReference>
<evidence type="ECO:0000259" key="1">
    <source>
        <dbReference type="Pfam" id="PF01637"/>
    </source>
</evidence>
<proteinExistence type="predicted"/>
<dbReference type="EMBL" id="CP015101">
    <property type="protein sequence ID" value="ASJ05017.1"/>
    <property type="molecule type" value="Genomic_DNA"/>
</dbReference>
<name>A0A2Z2MEQ7_9EURY</name>
<sequence length="462" mass="54030">MPITFVDRESEIEFMERLWEGENAFLPIYGRRRVGKTRLVREFMGDKPSVYYLARNSTYHDNLRGFTREVLKVHPSTFLNESSFLSFEEAFRYIAEKGKVVVVIDEFPYLIQSDRRVLSEFQYIVDEIVRNSGIYLILVGSSVGMMEEHVLGQKSPLYGRRDGQIKLGPLDFFSSWKLLGVGVEEAVKIYGVTGGVPAYLLLFSHFEDVKRVAFSKHGFLYAEADFLLSSELREPRTYKLILKAIAEGKTRFNEISTYTGIPRSNLFKYLEVLERLGFVRRETPVTAPPKTKHTRYRISDRYLAFYFRFVERYRDEIELESLDFWEEFLKGYSTYLGSVFEEVSREFLVRLGREGKLPLRPSRLGRWWHKNEEIDIVALDEREKRALLVEVKWKELGEREARGILKGLERKAELIGLEGWGKGYGLVAKEVRGKERLRREGWFAWDLEDFMEFDGAGGHEDP</sequence>
<dbReference type="PANTHER" id="PTHR34704:SF2">
    <property type="entry name" value="ATPASE"/>
    <property type="match status" value="1"/>
</dbReference>
<feature type="domain" description="HTH iclR-type" evidence="3">
    <location>
        <begin position="241"/>
        <end position="282"/>
    </location>
</feature>
<dbReference type="Pfam" id="PF01637">
    <property type="entry name" value="ATPase_2"/>
    <property type="match status" value="1"/>
</dbReference>
<feature type="domain" description="DUF234" evidence="2">
    <location>
        <begin position="306"/>
        <end position="404"/>
    </location>
</feature>
<evidence type="ECO:0000313" key="5">
    <source>
        <dbReference type="Proteomes" id="UP000250272"/>
    </source>
</evidence>
<dbReference type="InterPro" id="IPR036388">
    <property type="entry name" value="WH-like_DNA-bd_sf"/>
</dbReference>
<protein>
    <submittedName>
        <fullName evidence="4">ATPase</fullName>
    </submittedName>
</protein>
<dbReference type="PANTHER" id="PTHR34704">
    <property type="entry name" value="ATPASE"/>
    <property type="match status" value="1"/>
</dbReference>